<accession>A0A8G1RYT2</accession>
<comment type="subcellular location">
    <subcellularLocation>
        <location evidence="1">Nucleus</location>
    </subcellularLocation>
</comment>
<keyword evidence="9" id="KW-1185">Reference proteome</keyword>
<feature type="domain" description="Zn(2)-C6 fungal-type" evidence="7">
    <location>
        <begin position="26"/>
        <end position="58"/>
    </location>
</feature>
<dbReference type="GO" id="GO:0005634">
    <property type="term" value="C:nucleus"/>
    <property type="evidence" value="ECO:0007669"/>
    <property type="project" value="UniProtKB-SubCell"/>
</dbReference>
<dbReference type="AlphaFoldDB" id="A0A8G1RYT2"/>
<dbReference type="EMBL" id="KZ824625">
    <property type="protein sequence ID" value="RAK81374.1"/>
    <property type="molecule type" value="Genomic_DNA"/>
</dbReference>
<dbReference type="GO" id="GO:0000981">
    <property type="term" value="F:DNA-binding transcription factor activity, RNA polymerase II-specific"/>
    <property type="evidence" value="ECO:0007669"/>
    <property type="project" value="InterPro"/>
</dbReference>
<dbReference type="SMART" id="SM00066">
    <property type="entry name" value="GAL4"/>
    <property type="match status" value="1"/>
</dbReference>
<dbReference type="PANTHER" id="PTHR31001:SF82">
    <property type="entry name" value="ZN(II)2CYS6 TRANSCRIPTION FACTOR (EUROFUNG)"/>
    <property type="match status" value="1"/>
</dbReference>
<dbReference type="CDD" id="cd12148">
    <property type="entry name" value="fungal_TF_MHR"/>
    <property type="match status" value="1"/>
</dbReference>
<protein>
    <recommendedName>
        <fullName evidence="7">Zn(2)-C6 fungal-type domain-containing protein</fullName>
    </recommendedName>
</protein>
<evidence type="ECO:0000313" key="9">
    <source>
        <dbReference type="Proteomes" id="UP000249789"/>
    </source>
</evidence>
<dbReference type="InterPro" id="IPR001138">
    <property type="entry name" value="Zn2Cys6_DnaBD"/>
</dbReference>
<dbReference type="GO" id="GO:0006351">
    <property type="term" value="P:DNA-templated transcription"/>
    <property type="evidence" value="ECO:0007669"/>
    <property type="project" value="InterPro"/>
</dbReference>
<proteinExistence type="predicted"/>
<dbReference type="Pfam" id="PF04082">
    <property type="entry name" value="Fungal_trans"/>
    <property type="match status" value="1"/>
</dbReference>
<evidence type="ECO:0000256" key="4">
    <source>
        <dbReference type="ARBA" id="ARBA00023125"/>
    </source>
</evidence>
<dbReference type="Proteomes" id="UP000249789">
    <property type="component" value="Unassembled WGS sequence"/>
</dbReference>
<keyword evidence="3" id="KW-0805">Transcription regulation</keyword>
<keyword evidence="5" id="KW-0804">Transcription</keyword>
<evidence type="ECO:0000256" key="6">
    <source>
        <dbReference type="ARBA" id="ARBA00023242"/>
    </source>
</evidence>
<dbReference type="SMART" id="SM00906">
    <property type="entry name" value="Fungal_trans"/>
    <property type="match status" value="1"/>
</dbReference>
<keyword evidence="2" id="KW-0479">Metal-binding</keyword>
<dbReference type="PANTHER" id="PTHR31001">
    <property type="entry name" value="UNCHARACTERIZED TRANSCRIPTIONAL REGULATORY PROTEIN"/>
    <property type="match status" value="1"/>
</dbReference>
<dbReference type="PROSITE" id="PS50048">
    <property type="entry name" value="ZN2_CY6_FUNGAL_2"/>
    <property type="match status" value="1"/>
</dbReference>
<dbReference type="SUPFAM" id="SSF57701">
    <property type="entry name" value="Zn2/Cys6 DNA-binding domain"/>
    <property type="match status" value="1"/>
</dbReference>
<dbReference type="GO" id="GO:0008270">
    <property type="term" value="F:zinc ion binding"/>
    <property type="evidence" value="ECO:0007669"/>
    <property type="project" value="InterPro"/>
</dbReference>
<sequence>MNQFTRPDKTPGAGKNVRRRNGKFASCEPCRKDKVRCDHGIPVCSRCFQRDTATRCFYHPAPLTRKSETKNLRASLSNGGNAQELQDQQEATTDVIAVEGPNREPSPFKASACNPEIETPLPAGYLGPTSFLDAFAETRDTDKQPPTATQTEAAEALPAHWAHKVAEILRWLKELPIIEHLVHEYYRLSQSAAIPAPFILNALASLLGDTASATSVLHNTSKRLVIPPTTEGSGFHELFTGRHLRLEIIAIIGALAGKASCFALAHGKVSRHFGPDYQARFPRRMMTMCDTVLEVCRFLTPTNDLTVWLQHESLLLSGLLHGDTSSETWHRLGELSTTLFELGLHRESNELPIFLAETRRRIFAAAYQLDKTVATFLGRPPRISIRHSDCKPPLDLADEILTADSGHLQLITKTLDDSGWSLQEPPVFQRASWIRVRFELGTLREEILELSLRPPSADTAAQLRDISLRSEKTWSSLPKHLRSSVAAWREPGILSVSARLMLTVAHLAHLYDEFLVQRLLLREDSQAQGALLKVSAQILSTVLTLGTYGEAATVDLRRDFIWAILLYGFPSASVLVKALQTQSRTDQPLPYVYAGSRAALIRDLSVFLSHLESIAKTDKVHGLLCERTSKALLQILDEVLESGLSSAPLPPSELGDLSDLVSDDLGLLGDEMDFWGGVDPGIVFDQWLL</sequence>
<evidence type="ECO:0000256" key="5">
    <source>
        <dbReference type="ARBA" id="ARBA00023163"/>
    </source>
</evidence>
<dbReference type="VEuPathDB" id="FungiDB:BO72DRAFT_444430"/>
<evidence type="ECO:0000256" key="3">
    <source>
        <dbReference type="ARBA" id="ARBA00023015"/>
    </source>
</evidence>
<reference evidence="8 9" key="1">
    <citation type="submission" date="2018-02" db="EMBL/GenBank/DDBJ databases">
        <title>The genomes of Aspergillus section Nigri reveals drivers in fungal speciation.</title>
        <authorList>
            <consortium name="DOE Joint Genome Institute"/>
            <person name="Vesth T.C."/>
            <person name="Nybo J."/>
            <person name="Theobald S."/>
            <person name="Brandl J."/>
            <person name="Frisvad J.C."/>
            <person name="Nielsen K.F."/>
            <person name="Lyhne E.K."/>
            <person name="Kogle M.E."/>
            <person name="Kuo A."/>
            <person name="Riley R."/>
            <person name="Clum A."/>
            <person name="Nolan M."/>
            <person name="Lipzen A."/>
            <person name="Salamov A."/>
            <person name="Henrissat B."/>
            <person name="Wiebenga A."/>
            <person name="De vries R.P."/>
            <person name="Grigoriev I.V."/>
            <person name="Mortensen U.H."/>
            <person name="Andersen M.R."/>
            <person name="Baker S.E."/>
        </authorList>
    </citation>
    <scope>NUCLEOTIDE SEQUENCE [LARGE SCALE GENOMIC DNA]</scope>
    <source>
        <strain evidence="8 9">CBS 313.89</strain>
    </source>
</reference>
<name>A0A8G1RYT2_9EURO</name>
<evidence type="ECO:0000313" key="8">
    <source>
        <dbReference type="EMBL" id="RAK81374.1"/>
    </source>
</evidence>
<dbReference type="GeneID" id="63861139"/>
<dbReference type="InterPro" id="IPR007219">
    <property type="entry name" value="XnlR_reg_dom"/>
</dbReference>
<gene>
    <name evidence="8" type="ORF">BO72DRAFT_444430</name>
</gene>
<dbReference type="Gene3D" id="4.10.240.10">
    <property type="entry name" value="Zn(2)-C6 fungal-type DNA-binding domain"/>
    <property type="match status" value="1"/>
</dbReference>
<keyword evidence="6" id="KW-0539">Nucleus</keyword>
<dbReference type="Pfam" id="PF00172">
    <property type="entry name" value="Zn_clus"/>
    <property type="match status" value="1"/>
</dbReference>
<keyword evidence="4" id="KW-0238">DNA-binding</keyword>
<evidence type="ECO:0000256" key="2">
    <source>
        <dbReference type="ARBA" id="ARBA00022723"/>
    </source>
</evidence>
<dbReference type="InterPro" id="IPR036864">
    <property type="entry name" value="Zn2-C6_fun-type_DNA-bd_sf"/>
</dbReference>
<dbReference type="RefSeq" id="XP_040805384.1">
    <property type="nucleotide sequence ID" value="XM_040943806.1"/>
</dbReference>
<dbReference type="InterPro" id="IPR050613">
    <property type="entry name" value="Sec_Metabolite_Reg"/>
</dbReference>
<dbReference type="OrthoDB" id="6612291at2759"/>
<dbReference type="CDD" id="cd00067">
    <property type="entry name" value="GAL4"/>
    <property type="match status" value="1"/>
</dbReference>
<dbReference type="PROSITE" id="PS00463">
    <property type="entry name" value="ZN2_CY6_FUNGAL_1"/>
    <property type="match status" value="1"/>
</dbReference>
<evidence type="ECO:0000256" key="1">
    <source>
        <dbReference type="ARBA" id="ARBA00004123"/>
    </source>
</evidence>
<dbReference type="GO" id="GO:0003677">
    <property type="term" value="F:DNA binding"/>
    <property type="evidence" value="ECO:0007669"/>
    <property type="project" value="UniProtKB-KW"/>
</dbReference>
<evidence type="ECO:0000259" key="7">
    <source>
        <dbReference type="PROSITE" id="PS50048"/>
    </source>
</evidence>
<organism evidence="8 9">
    <name type="scientific">Aspergillus fijiensis CBS 313.89</name>
    <dbReference type="NCBI Taxonomy" id="1448319"/>
    <lineage>
        <taxon>Eukaryota</taxon>
        <taxon>Fungi</taxon>
        <taxon>Dikarya</taxon>
        <taxon>Ascomycota</taxon>
        <taxon>Pezizomycotina</taxon>
        <taxon>Eurotiomycetes</taxon>
        <taxon>Eurotiomycetidae</taxon>
        <taxon>Eurotiales</taxon>
        <taxon>Aspergillaceae</taxon>
        <taxon>Aspergillus</taxon>
    </lineage>
</organism>